<dbReference type="FunFam" id="3.60.20.30:FF:000003">
    <property type="entry name" value="N(4)-(Beta-N-acetylglucosaminyl)-L-asparaginase isoform X1"/>
    <property type="match status" value="1"/>
</dbReference>
<evidence type="ECO:0000256" key="1">
    <source>
        <dbReference type="ARBA" id="ARBA00010872"/>
    </source>
</evidence>
<dbReference type="Proteomes" id="UP000033483">
    <property type="component" value="Unassembled WGS sequence"/>
</dbReference>
<comment type="caution">
    <text evidence="9">The sequence shown here is derived from an EMBL/GenBank/DDBJ whole genome shotgun (WGS) entry which is preliminary data.</text>
</comment>
<proteinExistence type="inferred from homology"/>
<evidence type="ECO:0000256" key="3">
    <source>
        <dbReference type="ARBA" id="ARBA00022801"/>
    </source>
</evidence>
<dbReference type="PANTHER" id="PTHR10188:SF6">
    <property type="entry name" value="N(4)-(BETA-N-ACETYLGLUCOSAMINYL)-L-ASPARAGINASE"/>
    <property type="match status" value="1"/>
</dbReference>
<evidence type="ECO:0000256" key="5">
    <source>
        <dbReference type="PIRSR" id="PIRSR600246-1"/>
    </source>
</evidence>
<keyword evidence="10" id="KW-1185">Reference proteome</keyword>
<keyword evidence="4" id="KW-0068">Autocatalytic cleavage</keyword>
<name>A0A0F4ZKE3_9PEZI</name>
<dbReference type="Pfam" id="PF01112">
    <property type="entry name" value="Asparaginase_2"/>
    <property type="match status" value="1"/>
</dbReference>
<comment type="similarity">
    <text evidence="1">Belongs to the Ntn-hydrolase family.</text>
</comment>
<evidence type="ECO:0000313" key="9">
    <source>
        <dbReference type="EMBL" id="KKA31094.1"/>
    </source>
</evidence>
<protein>
    <recommendedName>
        <fullName evidence="11">N(4)-(Beta-N-acetylglucosaminyl)-L-asparaginase</fullName>
    </recommendedName>
</protein>
<dbReference type="PANTHER" id="PTHR10188">
    <property type="entry name" value="L-ASPARAGINASE"/>
    <property type="match status" value="1"/>
</dbReference>
<sequence>MKLSPSVSGLLALAYFIQAVASAQKPLAINTWGGPFTATTDKTFLALKSSSSALDAVEIGAAACETNQCDGTVGYGGSPDEQCETTLDAMIMDGTTMNAGAVAGLRRVKNAVGVARMVLEHTDHTLLVGDQATEFAIQHGFSQENLSTHASQAKCEAWKQAKCQPNFRVGVSPDSSSSCGPYEPLLPPELKRRDVYTKKSHDTVSVIAISENGEMAAATSTNGASHKIPGRVGDGPIVGSGSYVDGDVGGCGSTGDGDLMMRFLPCYQAVENLRRGMTPTLAAEDALRRILRKFPNTQAGLLVVSKDGTIGAAGSNWAFTYSWRAGDMAKTEEVRVVPITAHEEL</sequence>
<dbReference type="GO" id="GO:0003948">
    <property type="term" value="F:N4-(beta-N-acetylglucosaminyl)-L-asparaginase activity"/>
    <property type="evidence" value="ECO:0007669"/>
    <property type="project" value="TreeGrafter"/>
</dbReference>
<feature type="binding site" evidence="6">
    <location>
        <begin position="231"/>
        <end position="234"/>
    </location>
    <ligand>
        <name>substrate</name>
    </ligand>
</feature>
<evidence type="ECO:0000256" key="2">
    <source>
        <dbReference type="ARBA" id="ARBA00022670"/>
    </source>
</evidence>
<dbReference type="GO" id="GO:0005737">
    <property type="term" value="C:cytoplasm"/>
    <property type="evidence" value="ECO:0007669"/>
    <property type="project" value="TreeGrafter"/>
</dbReference>
<dbReference type="OrthoDB" id="2262349at2759"/>
<dbReference type="GO" id="GO:0008233">
    <property type="term" value="F:peptidase activity"/>
    <property type="evidence" value="ECO:0007669"/>
    <property type="project" value="UniProtKB-KW"/>
</dbReference>
<feature type="binding site" evidence="6">
    <location>
        <begin position="254"/>
        <end position="257"/>
    </location>
    <ligand>
        <name>substrate</name>
    </ligand>
</feature>
<feature type="active site" description="Nucleophile" evidence="5">
    <location>
        <position position="203"/>
    </location>
</feature>
<keyword evidence="2" id="KW-0645">Protease</keyword>
<gene>
    <name evidence="9" type="ORF">TD95_001781</name>
</gene>
<dbReference type="EMBL" id="LAEV01000060">
    <property type="protein sequence ID" value="KKA31094.1"/>
    <property type="molecule type" value="Genomic_DNA"/>
</dbReference>
<feature type="signal peptide" evidence="8">
    <location>
        <begin position="1"/>
        <end position="22"/>
    </location>
</feature>
<keyword evidence="3" id="KW-0378">Hydrolase</keyword>
<dbReference type="CDD" id="cd04513">
    <property type="entry name" value="Glycosylasparaginase"/>
    <property type="match status" value="1"/>
</dbReference>
<evidence type="ECO:0000256" key="6">
    <source>
        <dbReference type="PIRSR" id="PIRSR600246-2"/>
    </source>
</evidence>
<dbReference type="GO" id="GO:0006508">
    <property type="term" value="P:proteolysis"/>
    <property type="evidence" value="ECO:0007669"/>
    <property type="project" value="UniProtKB-KW"/>
</dbReference>
<evidence type="ECO:0008006" key="11">
    <source>
        <dbReference type="Google" id="ProtNLM"/>
    </source>
</evidence>
<evidence type="ECO:0000256" key="8">
    <source>
        <dbReference type="SAM" id="SignalP"/>
    </source>
</evidence>
<dbReference type="SUPFAM" id="SSF56235">
    <property type="entry name" value="N-terminal nucleophile aminohydrolases (Ntn hydrolases)"/>
    <property type="match status" value="1"/>
</dbReference>
<dbReference type="AlphaFoldDB" id="A0A0F4ZKE3"/>
<evidence type="ECO:0000256" key="7">
    <source>
        <dbReference type="PIRSR" id="PIRSR600246-3"/>
    </source>
</evidence>
<accession>A0A0F4ZKE3</accession>
<feature type="site" description="Cleavage; by autolysis" evidence="7">
    <location>
        <begin position="202"/>
        <end position="203"/>
    </location>
</feature>
<evidence type="ECO:0000256" key="4">
    <source>
        <dbReference type="ARBA" id="ARBA00022813"/>
    </source>
</evidence>
<organism evidence="9 10">
    <name type="scientific">Thielaviopsis punctulata</name>
    <dbReference type="NCBI Taxonomy" id="72032"/>
    <lineage>
        <taxon>Eukaryota</taxon>
        <taxon>Fungi</taxon>
        <taxon>Dikarya</taxon>
        <taxon>Ascomycota</taxon>
        <taxon>Pezizomycotina</taxon>
        <taxon>Sordariomycetes</taxon>
        <taxon>Hypocreomycetidae</taxon>
        <taxon>Microascales</taxon>
        <taxon>Ceratocystidaceae</taxon>
        <taxon>Thielaviopsis</taxon>
    </lineage>
</organism>
<dbReference type="InterPro" id="IPR000246">
    <property type="entry name" value="Peptidase_T2"/>
</dbReference>
<keyword evidence="8" id="KW-0732">Signal</keyword>
<dbReference type="InterPro" id="IPR029055">
    <property type="entry name" value="Ntn_hydrolases_N"/>
</dbReference>
<feature type="chain" id="PRO_5002482762" description="N(4)-(Beta-N-acetylglucosaminyl)-L-asparaginase" evidence="8">
    <location>
        <begin position="23"/>
        <end position="345"/>
    </location>
</feature>
<evidence type="ECO:0000313" key="10">
    <source>
        <dbReference type="Proteomes" id="UP000033483"/>
    </source>
</evidence>
<reference evidence="9 10" key="1">
    <citation type="submission" date="2015-03" db="EMBL/GenBank/DDBJ databases">
        <authorList>
            <person name="Radwan O."/>
            <person name="Al-Naeli F.A."/>
            <person name="Rendon G.A."/>
            <person name="Fields C."/>
        </authorList>
    </citation>
    <scope>NUCLEOTIDE SEQUENCE [LARGE SCALE GENOMIC DNA]</scope>
    <source>
        <strain evidence="9">CR-DP1</strain>
    </source>
</reference>
<dbReference type="Gene3D" id="3.60.20.30">
    <property type="entry name" value="(Glycosyl)asparaginase"/>
    <property type="match status" value="1"/>
</dbReference>